<keyword evidence="3 5" id="KW-1133">Transmembrane helix</keyword>
<dbReference type="InterPro" id="IPR009908">
    <property type="entry name" value="Methylamine_util_MauE"/>
</dbReference>
<evidence type="ECO:0000313" key="8">
    <source>
        <dbReference type="Proteomes" id="UP000295818"/>
    </source>
</evidence>
<comment type="subcellular location">
    <subcellularLocation>
        <location evidence="1">Membrane</location>
        <topology evidence="1">Multi-pass membrane protein</topology>
    </subcellularLocation>
</comment>
<keyword evidence="4 5" id="KW-0472">Membrane</keyword>
<sequence>MLGELAAVQPLVIGLLLAWSAYGKLHGSHLAAKARRTALSNLVGDRYAAPAYRAVGGIELVIAVALLLPPLWLGEAAAAVALAAGFVGYVVYARVVVPESSCGCMGSAATPVRWRAIARAGVLLVAALVALTADTGWWSVQPWSIALVVVEAMVFVGLSAELDRYWLMPLRRLRVRLTHPLAGTASYDVPLAATQQQLLRSTAYQSVNPFLRSDIRDHWDEGDWRFVSYTAAYGERPATAVFAVPRLRYEPDEVRVAIVDESSGETLYRPATPLALVD</sequence>
<proteinExistence type="predicted"/>
<accession>A0ABY2BMZ5</accession>
<protein>
    <recommendedName>
        <fullName evidence="6">Methylamine utilisation protein MauE domain-containing protein</fullName>
    </recommendedName>
</protein>
<name>A0ABY2BMZ5_9ACTN</name>
<reference evidence="7 8" key="1">
    <citation type="journal article" date="2015" name="Stand. Genomic Sci.">
        <title>Genomic Encyclopedia of Bacterial and Archaeal Type Strains, Phase III: the genomes of soil and plant-associated and newly described type strains.</title>
        <authorList>
            <person name="Whitman W.B."/>
            <person name="Woyke T."/>
            <person name="Klenk H.P."/>
            <person name="Zhou Y."/>
            <person name="Lilburn T.G."/>
            <person name="Beck B.J."/>
            <person name="De Vos P."/>
            <person name="Vandamme P."/>
            <person name="Eisen J.A."/>
            <person name="Garrity G."/>
            <person name="Hugenholtz P."/>
            <person name="Kyrpides N.C."/>
        </authorList>
    </citation>
    <scope>NUCLEOTIDE SEQUENCE [LARGE SCALE GENOMIC DNA]</scope>
    <source>
        <strain evidence="7 8">VKM Ac-2538</strain>
    </source>
</reference>
<gene>
    <name evidence="7" type="ORF">EV644_104311</name>
</gene>
<feature type="transmembrane region" description="Helical" evidence="5">
    <location>
        <begin position="78"/>
        <end position="97"/>
    </location>
</feature>
<evidence type="ECO:0000313" key="7">
    <source>
        <dbReference type="EMBL" id="TCO25807.1"/>
    </source>
</evidence>
<evidence type="ECO:0000256" key="5">
    <source>
        <dbReference type="SAM" id="Phobius"/>
    </source>
</evidence>
<dbReference type="RefSeq" id="WP_199239800.1">
    <property type="nucleotide sequence ID" value="NZ_SLWM01000004.1"/>
</dbReference>
<evidence type="ECO:0000256" key="1">
    <source>
        <dbReference type="ARBA" id="ARBA00004141"/>
    </source>
</evidence>
<feature type="domain" description="Methylamine utilisation protein MauE" evidence="6">
    <location>
        <begin position="5"/>
        <end position="132"/>
    </location>
</feature>
<dbReference type="Proteomes" id="UP000295818">
    <property type="component" value="Unassembled WGS sequence"/>
</dbReference>
<feature type="transmembrane region" description="Helical" evidence="5">
    <location>
        <begin position="51"/>
        <end position="72"/>
    </location>
</feature>
<feature type="transmembrane region" description="Helical" evidence="5">
    <location>
        <begin position="117"/>
        <end position="137"/>
    </location>
</feature>
<evidence type="ECO:0000256" key="2">
    <source>
        <dbReference type="ARBA" id="ARBA00022692"/>
    </source>
</evidence>
<evidence type="ECO:0000256" key="3">
    <source>
        <dbReference type="ARBA" id="ARBA00022989"/>
    </source>
</evidence>
<dbReference type="Pfam" id="PF07291">
    <property type="entry name" value="MauE"/>
    <property type="match status" value="1"/>
</dbReference>
<evidence type="ECO:0000256" key="4">
    <source>
        <dbReference type="ARBA" id="ARBA00023136"/>
    </source>
</evidence>
<dbReference type="EMBL" id="SLWM01000004">
    <property type="protein sequence ID" value="TCO25807.1"/>
    <property type="molecule type" value="Genomic_DNA"/>
</dbReference>
<feature type="transmembrane region" description="Helical" evidence="5">
    <location>
        <begin position="6"/>
        <end position="25"/>
    </location>
</feature>
<evidence type="ECO:0000259" key="6">
    <source>
        <dbReference type="Pfam" id="PF07291"/>
    </source>
</evidence>
<organism evidence="7 8">
    <name type="scientific">Kribbella orskensis</name>
    <dbReference type="NCBI Taxonomy" id="2512216"/>
    <lineage>
        <taxon>Bacteria</taxon>
        <taxon>Bacillati</taxon>
        <taxon>Actinomycetota</taxon>
        <taxon>Actinomycetes</taxon>
        <taxon>Propionibacteriales</taxon>
        <taxon>Kribbellaceae</taxon>
        <taxon>Kribbella</taxon>
    </lineage>
</organism>
<keyword evidence="2 5" id="KW-0812">Transmembrane</keyword>
<feature type="transmembrane region" description="Helical" evidence="5">
    <location>
        <begin position="143"/>
        <end position="162"/>
    </location>
</feature>
<comment type="caution">
    <text evidence="7">The sequence shown here is derived from an EMBL/GenBank/DDBJ whole genome shotgun (WGS) entry which is preliminary data.</text>
</comment>
<keyword evidence="8" id="KW-1185">Reference proteome</keyword>